<evidence type="ECO:0000313" key="3">
    <source>
        <dbReference type="Proteomes" id="UP000186917"/>
    </source>
</evidence>
<reference evidence="3" key="1">
    <citation type="submission" date="2017-01" db="EMBL/GenBank/DDBJ databases">
        <authorList>
            <person name="Varghese N."/>
            <person name="Submissions S."/>
        </authorList>
    </citation>
    <scope>NUCLEOTIDE SEQUENCE [LARGE SCALE GENOMIC DNA]</scope>
    <source>
        <strain evidence="3">DSM 21054</strain>
    </source>
</reference>
<dbReference type="EMBL" id="FTOR01000001">
    <property type="protein sequence ID" value="SIS57464.1"/>
    <property type="molecule type" value="Genomic_DNA"/>
</dbReference>
<sequence length="209" mass="22905">MKKIIAIAFALFLSKGVMSQGIPPSYESGRSSTTEKSGFDANRLFIGGNLNVGFGTGYSNFGANPEIGYSFSDWIDAGLAFNIGYVSQKSYDLYSGAEVSKISSFQYGAGLFARLYPFNGFFVQVQPENNWMNTTWKATGTGAKEKYNTSAASLLAGVGYSQRVVGQSAFYLAILFDVNKDQNSPYRNADGSYYPIIRAGFNFYLHPNR</sequence>
<protein>
    <recommendedName>
        <fullName evidence="4">Outer membrane protein beta-barrel domain-containing protein</fullName>
    </recommendedName>
</protein>
<keyword evidence="1" id="KW-0732">Signal</keyword>
<feature type="chain" id="PRO_5030023140" description="Outer membrane protein beta-barrel domain-containing protein" evidence="1">
    <location>
        <begin position="20"/>
        <end position="209"/>
    </location>
</feature>
<evidence type="ECO:0000313" key="2">
    <source>
        <dbReference type="EMBL" id="SIS57464.1"/>
    </source>
</evidence>
<evidence type="ECO:0008006" key="4">
    <source>
        <dbReference type="Google" id="ProtNLM"/>
    </source>
</evidence>
<name>A0A173MLQ1_9BACT</name>
<organism evidence="2 3">
    <name type="scientific">Filimonas lacunae</name>
    <dbReference type="NCBI Taxonomy" id="477680"/>
    <lineage>
        <taxon>Bacteria</taxon>
        <taxon>Pseudomonadati</taxon>
        <taxon>Bacteroidota</taxon>
        <taxon>Chitinophagia</taxon>
        <taxon>Chitinophagales</taxon>
        <taxon>Chitinophagaceae</taxon>
        <taxon>Filimonas</taxon>
    </lineage>
</organism>
<dbReference type="InterPro" id="IPR036709">
    <property type="entry name" value="Autotransporte_beta_dom_sf"/>
</dbReference>
<accession>A0A173MLQ1</accession>
<proteinExistence type="predicted"/>
<dbReference type="KEGG" id="fln:FLA_4621"/>
<keyword evidence="3" id="KW-1185">Reference proteome</keyword>
<dbReference type="Proteomes" id="UP000186917">
    <property type="component" value="Unassembled WGS sequence"/>
</dbReference>
<feature type="signal peptide" evidence="1">
    <location>
        <begin position="1"/>
        <end position="19"/>
    </location>
</feature>
<evidence type="ECO:0000256" key="1">
    <source>
        <dbReference type="SAM" id="SignalP"/>
    </source>
</evidence>
<dbReference type="OrthoDB" id="1098580at2"/>
<dbReference type="AlphaFoldDB" id="A0A173MLQ1"/>
<dbReference type="STRING" id="477680.SAMN05421788_10137"/>
<dbReference type="RefSeq" id="WP_076374502.1">
    <property type="nucleotide sequence ID" value="NZ_AP017422.1"/>
</dbReference>
<gene>
    <name evidence="2" type="ORF">SAMN05421788_10137</name>
</gene>
<dbReference type="SUPFAM" id="SSF103515">
    <property type="entry name" value="Autotransporter"/>
    <property type="match status" value="1"/>
</dbReference>